<dbReference type="InterPro" id="IPR027443">
    <property type="entry name" value="IPNS-like_sf"/>
</dbReference>
<name>W7U7S9_9STRA</name>
<feature type="compositionally biased region" description="Basic and acidic residues" evidence="2">
    <location>
        <begin position="239"/>
        <end position="256"/>
    </location>
</feature>
<evidence type="ECO:0000256" key="1">
    <source>
        <dbReference type="RuleBase" id="RU003682"/>
    </source>
</evidence>
<dbReference type="PROSITE" id="PS51471">
    <property type="entry name" value="FE2OG_OXY"/>
    <property type="match status" value="1"/>
</dbReference>
<dbReference type="PANTHER" id="PTHR47990">
    <property type="entry name" value="2-OXOGLUTARATE (2OG) AND FE(II)-DEPENDENT OXYGENASE SUPERFAMILY PROTEIN-RELATED"/>
    <property type="match status" value="1"/>
</dbReference>
<dbReference type="InterPro" id="IPR026992">
    <property type="entry name" value="DIOX_N"/>
</dbReference>
<dbReference type="GO" id="GO:0046872">
    <property type="term" value="F:metal ion binding"/>
    <property type="evidence" value="ECO:0007669"/>
    <property type="project" value="UniProtKB-KW"/>
</dbReference>
<dbReference type="Pfam" id="PF03171">
    <property type="entry name" value="2OG-FeII_Oxy"/>
    <property type="match status" value="1"/>
</dbReference>
<evidence type="ECO:0000313" key="5">
    <source>
        <dbReference type="Proteomes" id="UP000019335"/>
    </source>
</evidence>
<reference evidence="4 5" key="1">
    <citation type="journal article" date="2014" name="Mol. Plant">
        <title>Chromosome Scale Genome Assembly and Transcriptome Profiling of Nannochloropsis gaditana in Nitrogen Depletion.</title>
        <authorList>
            <person name="Corteggiani Carpinelli E."/>
            <person name="Telatin A."/>
            <person name="Vitulo N."/>
            <person name="Forcato C."/>
            <person name="D'Angelo M."/>
            <person name="Schiavon R."/>
            <person name="Vezzi A."/>
            <person name="Giacometti G.M."/>
            <person name="Morosinotto T."/>
            <person name="Valle G."/>
        </authorList>
    </citation>
    <scope>NUCLEOTIDE SEQUENCE [LARGE SCALE GENOMIC DNA]</scope>
    <source>
        <strain evidence="4 5">B-31</strain>
    </source>
</reference>
<feature type="domain" description="Fe2OG dioxygenase" evidence="3">
    <location>
        <begin position="165"/>
        <end position="317"/>
    </location>
</feature>
<dbReference type="EMBL" id="AZIL01000231">
    <property type="protein sequence ID" value="EWM28929.1"/>
    <property type="molecule type" value="Genomic_DNA"/>
</dbReference>
<evidence type="ECO:0000313" key="4">
    <source>
        <dbReference type="EMBL" id="EWM28929.1"/>
    </source>
</evidence>
<keyword evidence="5" id="KW-1185">Reference proteome</keyword>
<protein>
    <submittedName>
        <fullName evidence="4">Isopenicillin n synthase</fullName>
    </submittedName>
</protein>
<dbReference type="SUPFAM" id="SSF51197">
    <property type="entry name" value="Clavaminate synthase-like"/>
    <property type="match status" value="1"/>
</dbReference>
<dbReference type="InterPro" id="IPR005123">
    <property type="entry name" value="Oxoglu/Fe-dep_dioxygenase_dom"/>
</dbReference>
<dbReference type="InterPro" id="IPR044861">
    <property type="entry name" value="IPNS-like_FE2OG_OXY"/>
</dbReference>
<keyword evidence="1" id="KW-0408">Iron</keyword>
<dbReference type="AlphaFoldDB" id="W7U7S9"/>
<accession>W7U7S9</accession>
<dbReference type="GO" id="GO:0016491">
    <property type="term" value="F:oxidoreductase activity"/>
    <property type="evidence" value="ECO:0007669"/>
    <property type="project" value="UniProtKB-KW"/>
</dbReference>
<dbReference type="Pfam" id="PF14226">
    <property type="entry name" value="DIOX_N"/>
    <property type="match status" value="1"/>
</dbReference>
<evidence type="ECO:0000259" key="3">
    <source>
        <dbReference type="PROSITE" id="PS51471"/>
    </source>
</evidence>
<proteinExistence type="inferred from homology"/>
<organism evidence="4 5">
    <name type="scientific">Nannochloropsis gaditana</name>
    <dbReference type="NCBI Taxonomy" id="72520"/>
    <lineage>
        <taxon>Eukaryota</taxon>
        <taxon>Sar</taxon>
        <taxon>Stramenopiles</taxon>
        <taxon>Ochrophyta</taxon>
        <taxon>Eustigmatophyceae</taxon>
        <taxon>Eustigmatales</taxon>
        <taxon>Monodopsidaceae</taxon>
        <taxon>Nannochloropsis</taxon>
    </lineage>
</organism>
<comment type="similarity">
    <text evidence="1">Belongs to the iron/ascorbate-dependent oxidoreductase family.</text>
</comment>
<sequence>MASSPQVPLAGGITSSSFPVIDLTQPSLSNLREACKTYGFFYIKGHGVKPSLLQAALRQCRAFFALPLPQKQALAGRDHSQGYQALGTEKLNHKEQTQPCTQEGFRLLLTPPSSDQPWPAPSLLHDFRPVLEEYHAAMESVAHRVLRLIVSSIGLPPDYLHDKIHAFHPQAAATTRLLHYAPIPSSVEDGVFGCGAHTDWGCLTLLLTEDEGLEVVCRPEGGEGGTWVRVPPCQSPGGERGKVKRDIRPGSREKAWSDGSQAGAEACGQGVESEWLLICNLGDLLQRWTNDFLRSTPHRVVNREGKDRFSIPFFFSASPTAVVECLPPFRGIGLKNGVQEEDDGKSRDGGKYPPILVSEYVAERLRTATVGRRLEK</sequence>
<keyword evidence="1" id="KW-0479">Metal-binding</keyword>
<feature type="region of interest" description="Disordered" evidence="2">
    <location>
        <begin position="228"/>
        <end position="261"/>
    </location>
</feature>
<comment type="caution">
    <text evidence="4">The sequence shown here is derived from an EMBL/GenBank/DDBJ whole genome shotgun (WGS) entry which is preliminary data.</text>
</comment>
<dbReference type="InterPro" id="IPR050231">
    <property type="entry name" value="Iron_ascorbate_oxido_reductase"/>
</dbReference>
<dbReference type="Gene3D" id="2.60.120.330">
    <property type="entry name" value="B-lactam Antibiotic, Isopenicillin N Synthase, Chain"/>
    <property type="match status" value="1"/>
</dbReference>
<dbReference type="Proteomes" id="UP000019335">
    <property type="component" value="Chromosome 4"/>
</dbReference>
<keyword evidence="1" id="KW-0560">Oxidoreductase</keyword>
<dbReference type="OrthoDB" id="288590at2759"/>
<evidence type="ECO:0000256" key="2">
    <source>
        <dbReference type="SAM" id="MobiDB-lite"/>
    </source>
</evidence>
<gene>
    <name evidence="4" type="ORF">Naga_100142g9</name>
</gene>